<dbReference type="EMBL" id="LN679129">
    <property type="protein sequence ID" value="CEL58436.1"/>
    <property type="molecule type" value="Genomic_DNA"/>
</dbReference>
<proteinExistence type="predicted"/>
<evidence type="ECO:0000313" key="2">
    <source>
        <dbReference type="Proteomes" id="UP000059188"/>
    </source>
</evidence>
<name>A0A0B7FKB7_THACB</name>
<dbReference type="STRING" id="1108050.A0A0B7FKB7"/>
<organism evidence="1 2">
    <name type="scientific">Thanatephorus cucumeris (strain AG1-IB / isolate 7/3/14)</name>
    <name type="common">Lettuce bottom rot fungus</name>
    <name type="synonym">Rhizoctonia solani</name>
    <dbReference type="NCBI Taxonomy" id="1108050"/>
    <lineage>
        <taxon>Eukaryota</taxon>
        <taxon>Fungi</taxon>
        <taxon>Dikarya</taxon>
        <taxon>Basidiomycota</taxon>
        <taxon>Agaricomycotina</taxon>
        <taxon>Agaricomycetes</taxon>
        <taxon>Cantharellales</taxon>
        <taxon>Ceratobasidiaceae</taxon>
        <taxon>Rhizoctonia</taxon>
        <taxon>Rhizoctonia solani AG-1</taxon>
    </lineage>
</organism>
<dbReference type="OrthoDB" id="408631at2759"/>
<keyword evidence="2" id="KW-1185">Reference proteome</keyword>
<dbReference type="Proteomes" id="UP000059188">
    <property type="component" value="Unassembled WGS sequence"/>
</dbReference>
<evidence type="ECO:0000313" key="1">
    <source>
        <dbReference type="EMBL" id="CEL58436.1"/>
    </source>
</evidence>
<protein>
    <submittedName>
        <fullName evidence="1">Uncharacterized protein</fullName>
    </submittedName>
</protein>
<dbReference type="AlphaFoldDB" id="A0A0B7FKB7"/>
<accession>A0A0B7FKB7</accession>
<reference evidence="1 2" key="1">
    <citation type="submission" date="2014-11" db="EMBL/GenBank/DDBJ databases">
        <authorList>
            <person name="Wibberg Daniel"/>
        </authorList>
    </citation>
    <scope>NUCLEOTIDE SEQUENCE [LARGE SCALE GENOMIC DNA]</scope>
    <source>
        <strain evidence="1">Rhizoctonia solani AG1-IB 7/3/14</strain>
    </source>
</reference>
<sequence>MWFGSVNTIKGLKENTTAEQKKQSAYMQGALAAFTKDPEQGLIKYGWPLYQGSKGKTLVHLDPRNSSELVVFESPAEFDAPCGSA</sequence>
<gene>
    <name evidence="1" type="ORF">RSOLAG1IB_08543</name>
</gene>